<dbReference type="GO" id="GO:0000049">
    <property type="term" value="F:tRNA binding"/>
    <property type="evidence" value="ECO:0007669"/>
    <property type="project" value="InterPro"/>
</dbReference>
<dbReference type="EMBL" id="MFKN01000042">
    <property type="protein sequence ID" value="OGG39759.1"/>
    <property type="molecule type" value="Genomic_DNA"/>
</dbReference>
<dbReference type="GO" id="GO:0005737">
    <property type="term" value="C:cytoplasm"/>
    <property type="evidence" value="ECO:0007669"/>
    <property type="project" value="TreeGrafter"/>
</dbReference>
<keyword evidence="5" id="KW-0648">Protein biosynthesis</keyword>
<proteinExistence type="predicted"/>
<dbReference type="SUPFAM" id="SSF55681">
    <property type="entry name" value="Class II aaRS and biotin synthetases"/>
    <property type="match status" value="1"/>
</dbReference>
<sequence length="248" mass="28305">MNQPGRLHPISIAIRDIAAIFGRMGFGVAFGPELEDDWHNFTALNVPEDHPARDMQDTFWIKGEPGKVLRTHTSPVQIRYMEEQMKKGIKPPYRIIVPGKVFRNEATDSTHEAQFFQLEGLAIGEDISFANLKGTFTQFFKEYFGPSIKTRFRPSFFPFTEPSMEVDVWFEKEQKWLELGGAGMVHPKVLENAGVDPKKYQGFAFGPGLERIVMIKYGIPDARLFHSGDIRFNYAFEQTSVPPKQVTD</sequence>
<evidence type="ECO:0000259" key="8">
    <source>
        <dbReference type="PROSITE" id="PS50862"/>
    </source>
</evidence>
<keyword evidence="6" id="KW-0030">Aminoacyl-tRNA synthetase</keyword>
<dbReference type="Proteomes" id="UP000179014">
    <property type="component" value="Unassembled WGS sequence"/>
</dbReference>
<gene>
    <name evidence="9" type="ORF">A2118_01800</name>
</gene>
<dbReference type="AlphaFoldDB" id="A0A1F6BS28"/>
<dbReference type="CDD" id="cd00496">
    <property type="entry name" value="PheRS_alpha_core"/>
    <property type="match status" value="1"/>
</dbReference>
<keyword evidence="3" id="KW-0547">Nucleotide-binding</keyword>
<dbReference type="EC" id="6.1.1.20" evidence="1"/>
<dbReference type="InterPro" id="IPR006195">
    <property type="entry name" value="aa-tRNA-synth_II"/>
</dbReference>
<evidence type="ECO:0000313" key="9">
    <source>
        <dbReference type="EMBL" id="OGG39759.1"/>
    </source>
</evidence>
<dbReference type="PROSITE" id="PS50862">
    <property type="entry name" value="AA_TRNA_LIGASE_II"/>
    <property type="match status" value="1"/>
</dbReference>
<evidence type="ECO:0000256" key="7">
    <source>
        <dbReference type="ARBA" id="ARBA00049255"/>
    </source>
</evidence>
<evidence type="ECO:0000256" key="3">
    <source>
        <dbReference type="ARBA" id="ARBA00022741"/>
    </source>
</evidence>
<comment type="caution">
    <text evidence="9">The sequence shown here is derived from an EMBL/GenBank/DDBJ whole genome shotgun (WGS) entry which is preliminary data.</text>
</comment>
<keyword evidence="2 9" id="KW-0436">Ligase</keyword>
<name>A0A1F6BS28_9BACT</name>
<evidence type="ECO:0000256" key="1">
    <source>
        <dbReference type="ARBA" id="ARBA00012814"/>
    </source>
</evidence>
<evidence type="ECO:0000313" key="10">
    <source>
        <dbReference type="Proteomes" id="UP000179014"/>
    </source>
</evidence>
<dbReference type="Gene3D" id="3.30.930.10">
    <property type="entry name" value="Bira Bifunctional Protein, Domain 2"/>
    <property type="match status" value="1"/>
</dbReference>
<evidence type="ECO:0000256" key="4">
    <source>
        <dbReference type="ARBA" id="ARBA00022840"/>
    </source>
</evidence>
<dbReference type="STRING" id="1798474.A2118_01800"/>
<reference evidence="9 10" key="1">
    <citation type="journal article" date="2016" name="Nat. Commun.">
        <title>Thousands of microbial genomes shed light on interconnected biogeochemical processes in an aquifer system.</title>
        <authorList>
            <person name="Anantharaman K."/>
            <person name="Brown C.T."/>
            <person name="Hug L.A."/>
            <person name="Sharon I."/>
            <person name="Castelle C.J."/>
            <person name="Probst A.J."/>
            <person name="Thomas B.C."/>
            <person name="Singh A."/>
            <person name="Wilkins M.J."/>
            <person name="Karaoz U."/>
            <person name="Brodie E.L."/>
            <person name="Williams K.H."/>
            <person name="Hubbard S.S."/>
            <person name="Banfield J.F."/>
        </authorList>
    </citation>
    <scope>NUCLEOTIDE SEQUENCE [LARGE SCALE GENOMIC DNA]</scope>
</reference>
<comment type="catalytic activity">
    <reaction evidence="7">
        <text>tRNA(Phe) + L-phenylalanine + ATP = L-phenylalanyl-tRNA(Phe) + AMP + diphosphate + H(+)</text>
        <dbReference type="Rhea" id="RHEA:19413"/>
        <dbReference type="Rhea" id="RHEA-COMP:9668"/>
        <dbReference type="Rhea" id="RHEA-COMP:9699"/>
        <dbReference type="ChEBI" id="CHEBI:15378"/>
        <dbReference type="ChEBI" id="CHEBI:30616"/>
        <dbReference type="ChEBI" id="CHEBI:33019"/>
        <dbReference type="ChEBI" id="CHEBI:58095"/>
        <dbReference type="ChEBI" id="CHEBI:78442"/>
        <dbReference type="ChEBI" id="CHEBI:78531"/>
        <dbReference type="ChEBI" id="CHEBI:456215"/>
        <dbReference type="EC" id="6.1.1.20"/>
    </reaction>
</comment>
<keyword evidence="4" id="KW-0067">ATP-binding</keyword>
<dbReference type="Pfam" id="PF01409">
    <property type="entry name" value="tRNA-synt_2d"/>
    <property type="match status" value="1"/>
</dbReference>
<feature type="domain" description="Aminoacyl-transfer RNA synthetases class-II family profile" evidence="8">
    <location>
        <begin position="23"/>
        <end position="243"/>
    </location>
</feature>
<accession>A0A1F6BS28</accession>
<protein>
    <recommendedName>
        <fullName evidence="1">phenylalanine--tRNA ligase</fullName>
        <ecNumber evidence="1">6.1.1.20</ecNumber>
    </recommendedName>
</protein>
<dbReference type="InterPro" id="IPR045864">
    <property type="entry name" value="aa-tRNA-synth_II/BPL/LPL"/>
</dbReference>
<dbReference type="GO" id="GO:0004826">
    <property type="term" value="F:phenylalanine-tRNA ligase activity"/>
    <property type="evidence" value="ECO:0007669"/>
    <property type="project" value="UniProtKB-EC"/>
</dbReference>
<dbReference type="GO" id="GO:0006432">
    <property type="term" value="P:phenylalanyl-tRNA aminoacylation"/>
    <property type="evidence" value="ECO:0007669"/>
    <property type="project" value="TreeGrafter"/>
</dbReference>
<dbReference type="GO" id="GO:0005524">
    <property type="term" value="F:ATP binding"/>
    <property type="evidence" value="ECO:0007669"/>
    <property type="project" value="UniProtKB-KW"/>
</dbReference>
<dbReference type="PANTHER" id="PTHR11538:SF41">
    <property type="entry name" value="PHENYLALANINE--TRNA LIGASE, MITOCHONDRIAL"/>
    <property type="match status" value="1"/>
</dbReference>
<evidence type="ECO:0000256" key="6">
    <source>
        <dbReference type="ARBA" id="ARBA00023146"/>
    </source>
</evidence>
<dbReference type="InterPro" id="IPR002319">
    <property type="entry name" value="Phenylalanyl-tRNA_Synthase"/>
</dbReference>
<dbReference type="PANTHER" id="PTHR11538">
    <property type="entry name" value="PHENYLALANYL-TRNA SYNTHETASE"/>
    <property type="match status" value="1"/>
</dbReference>
<organism evidence="9 10">
    <name type="scientific">Candidatus Kaiserbacteria bacterium GWA2_50_9</name>
    <dbReference type="NCBI Taxonomy" id="1798474"/>
    <lineage>
        <taxon>Bacteria</taxon>
        <taxon>Candidatus Kaiseribacteriota</taxon>
    </lineage>
</organism>
<evidence type="ECO:0000256" key="2">
    <source>
        <dbReference type="ARBA" id="ARBA00022598"/>
    </source>
</evidence>
<evidence type="ECO:0000256" key="5">
    <source>
        <dbReference type="ARBA" id="ARBA00022917"/>
    </source>
</evidence>